<comment type="caution">
    <text evidence="2">The sequence shown here is derived from an EMBL/GenBank/DDBJ whole genome shotgun (WGS) entry which is preliminary data.</text>
</comment>
<accession>A0A3D4S3G8</accession>
<reference evidence="2 3" key="1">
    <citation type="journal article" date="2018" name="Nat. Biotechnol.">
        <title>A standardized bacterial taxonomy based on genome phylogeny substantially revises the tree of life.</title>
        <authorList>
            <person name="Parks D.H."/>
            <person name="Chuvochina M."/>
            <person name="Waite D.W."/>
            <person name="Rinke C."/>
            <person name="Skarshewski A."/>
            <person name="Chaumeil P.A."/>
            <person name="Hugenholtz P."/>
        </authorList>
    </citation>
    <scope>NUCLEOTIDE SEQUENCE [LARGE SCALE GENOMIC DNA]</scope>
    <source>
        <strain evidence="2">UBA11306</strain>
    </source>
</reference>
<sequence>MKIFVVGASGRVGRQLVKALSKEDHIIYAGSRHPSEESLGNNVIYKKLDLHDSSEAIAETIGDVDVIYFVAGSRGKDLLQTDLYGAIKVMKIAEKIGVKRYIQLSAIFALKTDLWPELIPESLTDYYIAKLFADRYLIDHTELPYTIVQPGELMERPGTGKIAVDVTDQGQIAIDDVAIVLQKLLDHKNTIYSVISLHEGPTPIDDALHKV</sequence>
<dbReference type="Proteomes" id="UP000262195">
    <property type="component" value="Unassembled WGS sequence"/>
</dbReference>
<dbReference type="AlphaFoldDB" id="A0A3D4S3G8"/>
<evidence type="ECO:0000313" key="2">
    <source>
        <dbReference type="EMBL" id="HCS93375.1"/>
    </source>
</evidence>
<evidence type="ECO:0000313" key="3">
    <source>
        <dbReference type="Proteomes" id="UP000262195"/>
    </source>
</evidence>
<dbReference type="STRING" id="1121105.GCA_000421665_00065"/>
<dbReference type="PANTHER" id="PTHR15020:SF50">
    <property type="entry name" value="UPF0659 PROTEIN YMR090W"/>
    <property type="match status" value="1"/>
</dbReference>
<gene>
    <name evidence="2" type="ORF">DIW15_01535</name>
</gene>
<organism evidence="2 3">
    <name type="scientific">Bavariicoccus seileri</name>
    <dbReference type="NCBI Taxonomy" id="549685"/>
    <lineage>
        <taxon>Bacteria</taxon>
        <taxon>Bacillati</taxon>
        <taxon>Bacillota</taxon>
        <taxon>Bacilli</taxon>
        <taxon>Lactobacillales</taxon>
        <taxon>Enterococcaceae</taxon>
        <taxon>Bavariicoccus</taxon>
    </lineage>
</organism>
<dbReference type="EMBL" id="DQHO01000013">
    <property type="protein sequence ID" value="HCS93375.1"/>
    <property type="molecule type" value="Genomic_DNA"/>
</dbReference>
<dbReference type="PANTHER" id="PTHR15020">
    <property type="entry name" value="FLAVIN REDUCTASE-RELATED"/>
    <property type="match status" value="1"/>
</dbReference>
<dbReference type="RefSeq" id="WP_022795364.1">
    <property type="nucleotide sequence ID" value="NZ_JBQEAI010000019.1"/>
</dbReference>
<evidence type="ECO:0000259" key="1">
    <source>
        <dbReference type="Pfam" id="PF13460"/>
    </source>
</evidence>
<proteinExistence type="predicted"/>
<dbReference type="Pfam" id="PF13460">
    <property type="entry name" value="NAD_binding_10"/>
    <property type="match status" value="1"/>
</dbReference>
<dbReference type="Gene3D" id="3.40.50.720">
    <property type="entry name" value="NAD(P)-binding Rossmann-like Domain"/>
    <property type="match status" value="1"/>
</dbReference>
<dbReference type="InterPro" id="IPR036291">
    <property type="entry name" value="NAD(P)-bd_dom_sf"/>
</dbReference>
<protein>
    <submittedName>
        <fullName evidence="2">NAD-dependent dehydratase</fullName>
    </submittedName>
</protein>
<name>A0A3D4S3G8_9ENTE</name>
<dbReference type="InterPro" id="IPR016040">
    <property type="entry name" value="NAD(P)-bd_dom"/>
</dbReference>
<feature type="domain" description="NAD(P)-binding" evidence="1">
    <location>
        <begin position="7"/>
        <end position="187"/>
    </location>
</feature>
<dbReference type="SUPFAM" id="SSF51735">
    <property type="entry name" value="NAD(P)-binding Rossmann-fold domains"/>
    <property type="match status" value="1"/>
</dbReference>